<dbReference type="OrthoDB" id="5824054at2759"/>
<dbReference type="AlphaFoldDB" id="A0A8S1F7X0"/>
<feature type="transmembrane region" description="Helical" evidence="2">
    <location>
        <begin position="116"/>
        <end position="139"/>
    </location>
</feature>
<keyword evidence="2" id="KW-0812">Transmembrane</keyword>
<keyword evidence="2" id="KW-1133">Transmembrane helix</keyword>
<evidence type="ECO:0000313" key="3">
    <source>
        <dbReference type="EMBL" id="CAB3407719.1"/>
    </source>
</evidence>
<proteinExistence type="predicted"/>
<feature type="transmembrane region" description="Helical" evidence="2">
    <location>
        <begin position="194"/>
        <end position="218"/>
    </location>
</feature>
<evidence type="ECO:0000256" key="1">
    <source>
        <dbReference type="SAM" id="MobiDB-lite"/>
    </source>
</evidence>
<keyword evidence="4" id="KW-1185">Reference proteome</keyword>
<comment type="caution">
    <text evidence="3">The sequence shown here is derived from an EMBL/GenBank/DDBJ whole genome shotgun (WGS) entry which is preliminary data.</text>
</comment>
<feature type="transmembrane region" description="Helical" evidence="2">
    <location>
        <begin position="166"/>
        <end position="188"/>
    </location>
</feature>
<evidence type="ECO:0008006" key="5">
    <source>
        <dbReference type="Google" id="ProtNLM"/>
    </source>
</evidence>
<evidence type="ECO:0000256" key="2">
    <source>
        <dbReference type="SAM" id="Phobius"/>
    </source>
</evidence>
<protein>
    <recommendedName>
        <fullName evidence="5">Transmembrane protein</fullName>
    </recommendedName>
</protein>
<dbReference type="Proteomes" id="UP000494206">
    <property type="component" value="Unassembled WGS sequence"/>
</dbReference>
<name>A0A8S1F7X0_9PELO</name>
<feature type="region of interest" description="Disordered" evidence="1">
    <location>
        <begin position="1"/>
        <end position="26"/>
    </location>
</feature>
<dbReference type="EMBL" id="CADEPM010000006">
    <property type="protein sequence ID" value="CAB3407719.1"/>
    <property type="molecule type" value="Genomic_DNA"/>
</dbReference>
<keyword evidence="2" id="KW-0472">Membrane</keyword>
<accession>A0A8S1F7X0</accession>
<sequence>MLQETQKSGLSPPKEKKSSQMEEVPSATLAIDRTQWEYTRFKVEAAGLVVTDPDIIARRKIGEASPLLQESRQTMLIKGEHLLKPPWIRIALISIEAIAVVVILVVWVSFASQNRVIPVALCLANLIIALLLLTLVLSIEFARFHVKKEELKDDDYRYWIPYEWKYWICITHILRIFLTCANITMAALDDNYDGGSLSIIAVQPVMILLSLFHVFIAVRPLK</sequence>
<reference evidence="3 4" key="1">
    <citation type="submission" date="2020-04" db="EMBL/GenBank/DDBJ databases">
        <authorList>
            <person name="Laetsch R D."/>
            <person name="Stevens L."/>
            <person name="Kumar S."/>
            <person name="Blaxter L. M."/>
        </authorList>
    </citation>
    <scope>NUCLEOTIDE SEQUENCE [LARGE SCALE GENOMIC DNA]</scope>
</reference>
<evidence type="ECO:0000313" key="4">
    <source>
        <dbReference type="Proteomes" id="UP000494206"/>
    </source>
</evidence>
<feature type="transmembrane region" description="Helical" evidence="2">
    <location>
        <begin position="87"/>
        <end position="110"/>
    </location>
</feature>
<gene>
    <name evidence="3" type="ORF">CBOVIS_LOCUS9603</name>
</gene>
<organism evidence="3 4">
    <name type="scientific">Caenorhabditis bovis</name>
    <dbReference type="NCBI Taxonomy" id="2654633"/>
    <lineage>
        <taxon>Eukaryota</taxon>
        <taxon>Metazoa</taxon>
        <taxon>Ecdysozoa</taxon>
        <taxon>Nematoda</taxon>
        <taxon>Chromadorea</taxon>
        <taxon>Rhabditida</taxon>
        <taxon>Rhabditina</taxon>
        <taxon>Rhabditomorpha</taxon>
        <taxon>Rhabditoidea</taxon>
        <taxon>Rhabditidae</taxon>
        <taxon>Peloderinae</taxon>
        <taxon>Caenorhabditis</taxon>
    </lineage>
</organism>